<organism evidence="1">
    <name type="scientific">Tanacetum cinerariifolium</name>
    <name type="common">Dalmatian daisy</name>
    <name type="synonym">Chrysanthemum cinerariifolium</name>
    <dbReference type="NCBI Taxonomy" id="118510"/>
    <lineage>
        <taxon>Eukaryota</taxon>
        <taxon>Viridiplantae</taxon>
        <taxon>Streptophyta</taxon>
        <taxon>Embryophyta</taxon>
        <taxon>Tracheophyta</taxon>
        <taxon>Spermatophyta</taxon>
        <taxon>Magnoliopsida</taxon>
        <taxon>eudicotyledons</taxon>
        <taxon>Gunneridae</taxon>
        <taxon>Pentapetalae</taxon>
        <taxon>asterids</taxon>
        <taxon>campanulids</taxon>
        <taxon>Asterales</taxon>
        <taxon>Asteraceae</taxon>
        <taxon>Asteroideae</taxon>
        <taxon>Anthemideae</taxon>
        <taxon>Anthemidinae</taxon>
        <taxon>Tanacetum</taxon>
    </lineage>
</organism>
<name>A0A699SA62_TANCI</name>
<sequence length="59" mass="6473">NLDYAEELARLQRQEYEAHSVAAKHGFEFFVDSAALFPQANIEIRRNLVLAVGDPAGGG</sequence>
<feature type="non-terminal residue" evidence="1">
    <location>
        <position position="1"/>
    </location>
</feature>
<dbReference type="EMBL" id="BKCJ011146643">
    <property type="protein sequence ID" value="GFC94035.1"/>
    <property type="molecule type" value="Genomic_DNA"/>
</dbReference>
<comment type="caution">
    <text evidence="1">The sequence shown here is derived from an EMBL/GenBank/DDBJ whole genome shotgun (WGS) entry which is preliminary data.</text>
</comment>
<dbReference type="AlphaFoldDB" id="A0A699SA62"/>
<gene>
    <name evidence="1" type="ORF">Tci_866005</name>
</gene>
<protein>
    <submittedName>
        <fullName evidence="1">Uncharacterized protein</fullName>
    </submittedName>
</protein>
<reference evidence="1" key="1">
    <citation type="journal article" date="2019" name="Sci. Rep.">
        <title>Draft genome of Tanacetum cinerariifolium, the natural source of mosquito coil.</title>
        <authorList>
            <person name="Yamashiro T."/>
            <person name="Shiraishi A."/>
            <person name="Satake H."/>
            <person name="Nakayama K."/>
        </authorList>
    </citation>
    <scope>NUCLEOTIDE SEQUENCE</scope>
</reference>
<accession>A0A699SA62</accession>
<proteinExistence type="predicted"/>
<evidence type="ECO:0000313" key="1">
    <source>
        <dbReference type="EMBL" id="GFC94035.1"/>
    </source>
</evidence>